<keyword evidence="8 11" id="KW-0472">Membrane</keyword>
<dbReference type="SMART" id="SM01091">
    <property type="entry name" value="CorC_HlyC"/>
    <property type="match status" value="1"/>
</dbReference>
<keyword evidence="6 11" id="KW-1133">Transmembrane helix</keyword>
<evidence type="ECO:0000256" key="7">
    <source>
        <dbReference type="ARBA" id="ARBA00023122"/>
    </source>
</evidence>
<dbReference type="InterPro" id="IPR036318">
    <property type="entry name" value="FAD-bd_PCMH-like_sf"/>
</dbReference>
<dbReference type="InterPro" id="IPR051676">
    <property type="entry name" value="UPF0053_domain"/>
</dbReference>
<dbReference type="PROSITE" id="PS51371">
    <property type="entry name" value="CBS"/>
    <property type="match status" value="2"/>
</dbReference>
<evidence type="ECO:0000256" key="6">
    <source>
        <dbReference type="ARBA" id="ARBA00022989"/>
    </source>
</evidence>
<comment type="similarity">
    <text evidence="2">Belongs to the UPF0053 family.</text>
</comment>
<feature type="region of interest" description="Disordered" evidence="10">
    <location>
        <begin position="414"/>
        <end position="438"/>
    </location>
</feature>
<feature type="transmembrane region" description="Helical" evidence="11">
    <location>
        <begin position="59"/>
        <end position="78"/>
    </location>
</feature>
<dbReference type="InterPro" id="IPR044751">
    <property type="entry name" value="Ion_transp-like_CBS"/>
</dbReference>
<keyword evidence="3" id="KW-1003">Cell membrane</keyword>
<dbReference type="InterPro" id="IPR000644">
    <property type="entry name" value="CBS_dom"/>
</dbReference>
<dbReference type="GO" id="GO:0005886">
    <property type="term" value="C:plasma membrane"/>
    <property type="evidence" value="ECO:0007669"/>
    <property type="project" value="UniProtKB-SubCell"/>
</dbReference>
<name>A0A165B3I2_9SYNE</name>
<evidence type="ECO:0000256" key="4">
    <source>
        <dbReference type="ARBA" id="ARBA00022692"/>
    </source>
</evidence>
<dbReference type="CDD" id="cd04590">
    <property type="entry name" value="CBS_pair_CorC_HlyC_assoc"/>
    <property type="match status" value="1"/>
</dbReference>
<dbReference type="Pfam" id="PF03471">
    <property type="entry name" value="CorC_HlyC"/>
    <property type="match status" value="1"/>
</dbReference>
<proteinExistence type="inferred from homology"/>
<keyword evidence="5" id="KW-0677">Repeat</keyword>
<dbReference type="RefSeq" id="WP_074457940.1">
    <property type="nucleotide sequence ID" value="NZ_FITM01000167.1"/>
</dbReference>
<evidence type="ECO:0000313" key="13">
    <source>
        <dbReference type="EMBL" id="SAY39418.1"/>
    </source>
</evidence>
<keyword evidence="14" id="KW-1185">Reference proteome</keyword>
<evidence type="ECO:0000256" key="5">
    <source>
        <dbReference type="ARBA" id="ARBA00022737"/>
    </source>
</evidence>
<evidence type="ECO:0000256" key="11">
    <source>
        <dbReference type="SAM" id="Phobius"/>
    </source>
</evidence>
<protein>
    <submittedName>
        <fullName evidence="13">Magnesium and cobalt efflux protein CorC</fullName>
    </submittedName>
</protein>
<dbReference type="PANTHER" id="PTHR43099">
    <property type="entry name" value="UPF0053 PROTEIN YRKA"/>
    <property type="match status" value="1"/>
</dbReference>
<evidence type="ECO:0000256" key="9">
    <source>
        <dbReference type="PROSITE-ProRule" id="PRU00703"/>
    </source>
</evidence>
<organism evidence="13 14">
    <name type="scientific">Candidatus Synechococcus spongiarum</name>
    <dbReference type="NCBI Taxonomy" id="431041"/>
    <lineage>
        <taxon>Bacteria</taxon>
        <taxon>Bacillati</taxon>
        <taxon>Cyanobacteriota</taxon>
        <taxon>Cyanophyceae</taxon>
        <taxon>Synechococcales</taxon>
        <taxon>Synechococcaceae</taxon>
        <taxon>Synechococcus</taxon>
    </lineage>
</organism>
<dbReference type="InterPro" id="IPR046342">
    <property type="entry name" value="CBS_dom_sf"/>
</dbReference>
<keyword evidence="4 11" id="KW-0812">Transmembrane</keyword>
<dbReference type="Pfam" id="PF01595">
    <property type="entry name" value="CNNM"/>
    <property type="match status" value="1"/>
</dbReference>
<dbReference type="AlphaFoldDB" id="A0A165B3I2"/>
<dbReference type="Gene3D" id="3.30.465.10">
    <property type="match status" value="1"/>
</dbReference>
<dbReference type="OrthoDB" id="9798188at2"/>
<feature type="transmembrane region" description="Helical" evidence="11">
    <location>
        <begin position="122"/>
        <end position="141"/>
    </location>
</feature>
<evidence type="ECO:0000259" key="12">
    <source>
        <dbReference type="PROSITE" id="PS51371"/>
    </source>
</evidence>
<feature type="domain" description="CBS" evidence="12">
    <location>
        <begin position="208"/>
        <end position="270"/>
    </location>
</feature>
<evidence type="ECO:0000256" key="1">
    <source>
        <dbReference type="ARBA" id="ARBA00004651"/>
    </source>
</evidence>
<dbReference type="InterPro" id="IPR005170">
    <property type="entry name" value="Transptr-assoc_dom"/>
</dbReference>
<keyword evidence="7 9" id="KW-0129">CBS domain</keyword>
<comment type="subcellular location">
    <subcellularLocation>
        <location evidence="1">Cell membrane</location>
        <topology evidence="1">Multi-pass membrane protein</topology>
    </subcellularLocation>
</comment>
<evidence type="ECO:0000256" key="2">
    <source>
        <dbReference type="ARBA" id="ARBA00006337"/>
    </source>
</evidence>
<dbReference type="PANTHER" id="PTHR43099:SF5">
    <property type="entry name" value="HLYC_CORC FAMILY TRANSPORTER"/>
    <property type="match status" value="1"/>
</dbReference>
<feature type="transmembrane region" description="Helical" evidence="11">
    <location>
        <begin position="90"/>
        <end position="110"/>
    </location>
</feature>
<dbReference type="InterPro" id="IPR016169">
    <property type="entry name" value="FAD-bd_PCMH_sub2"/>
</dbReference>
<sequence length="438" mass="47447">MVLAARLLLIPLLMAVLAFCLAAELALLRLRPTQVQELTSINPAAADTLERLQRRPLRALILTQWGSCFALLALGWLARALLPDGLQSSGLAVVLLLGLTLLVALGASLLPKALVLHQPERAALALGPPLWIATTLLNVPLRVLERCSLSLLNLFRLPHNWHDLAPPLSAGELETLIETDNVTGLQSDERLILEGAFSLRDTLVREVMIPRSQMVTLPADVTFRQLMAAVQNTRHARFPVLGQSLDDVKGLLDLRSLAGPLGQGKIHGDTPMQLYLAPLQCIAETASLAELLAVIRDDTPMLLVVDDHGGTEGLVTIADLTSEIVGEDEDVANGEPVAVRALAPGHWCLAADLEIDELNRQLHISLPQSEKHHTLAGFLLEQFQHIPAVGESLHWHELHFVVQRLKGPRITHVELRMPPGSSGPHGGPTSLSDAHDGP</sequence>
<evidence type="ECO:0000313" key="14">
    <source>
        <dbReference type="Proteomes" id="UP000182631"/>
    </source>
</evidence>
<dbReference type="Proteomes" id="UP000182631">
    <property type="component" value="Unassembled WGS sequence"/>
</dbReference>
<evidence type="ECO:0000256" key="3">
    <source>
        <dbReference type="ARBA" id="ARBA00022475"/>
    </source>
</evidence>
<dbReference type="EMBL" id="FITM01000167">
    <property type="protein sequence ID" value="SAY39418.1"/>
    <property type="molecule type" value="Genomic_DNA"/>
</dbReference>
<feature type="compositionally biased region" description="Low complexity" evidence="10">
    <location>
        <begin position="418"/>
        <end position="432"/>
    </location>
</feature>
<accession>A0A165B3I2</accession>
<dbReference type="SUPFAM" id="SSF56176">
    <property type="entry name" value="FAD-binding/transporter-associated domain-like"/>
    <property type="match status" value="1"/>
</dbReference>
<dbReference type="SUPFAM" id="SSF54631">
    <property type="entry name" value="CBS-domain pair"/>
    <property type="match status" value="1"/>
</dbReference>
<dbReference type="Gene3D" id="3.10.580.10">
    <property type="entry name" value="CBS-domain"/>
    <property type="match status" value="1"/>
</dbReference>
<dbReference type="InterPro" id="IPR002550">
    <property type="entry name" value="CNNM"/>
</dbReference>
<dbReference type="GO" id="GO:0050660">
    <property type="term" value="F:flavin adenine dinucleotide binding"/>
    <property type="evidence" value="ECO:0007669"/>
    <property type="project" value="InterPro"/>
</dbReference>
<evidence type="ECO:0000256" key="8">
    <source>
        <dbReference type="ARBA" id="ARBA00023136"/>
    </source>
</evidence>
<evidence type="ECO:0000256" key="10">
    <source>
        <dbReference type="SAM" id="MobiDB-lite"/>
    </source>
</evidence>
<dbReference type="Pfam" id="PF00571">
    <property type="entry name" value="CBS"/>
    <property type="match status" value="1"/>
</dbReference>
<reference evidence="14" key="1">
    <citation type="submission" date="2016-02" db="EMBL/GenBank/DDBJ databases">
        <authorList>
            <person name="liu f."/>
        </authorList>
    </citation>
    <scope>NUCLEOTIDE SEQUENCE [LARGE SCALE GENOMIC DNA]</scope>
</reference>
<gene>
    <name evidence="13" type="ORF">FLM9_1569</name>
</gene>
<feature type="domain" description="CBS" evidence="12">
    <location>
        <begin position="272"/>
        <end position="331"/>
    </location>
</feature>